<proteinExistence type="predicted"/>
<sequence>MQHQPASHGDATARPQMISSVDPFVFQTLQSVMGCHIVIQTTKGIVRGTVTDVKPDHVVISAHHHTFFVRIQEIVWIMPS</sequence>
<accession>A0A1X9MBH8</accession>
<dbReference type="STRING" id="199441.BkAM31D_13715"/>
<dbReference type="EMBL" id="CP020814">
    <property type="protein sequence ID" value="ARK30809.1"/>
    <property type="molecule type" value="Genomic_DNA"/>
</dbReference>
<organism evidence="1 2">
    <name type="scientific">Halalkalibacter krulwichiae</name>
    <dbReference type="NCBI Taxonomy" id="199441"/>
    <lineage>
        <taxon>Bacteria</taxon>
        <taxon>Bacillati</taxon>
        <taxon>Bacillota</taxon>
        <taxon>Bacilli</taxon>
        <taxon>Bacillales</taxon>
        <taxon>Bacillaceae</taxon>
        <taxon>Halalkalibacter</taxon>
    </lineage>
</organism>
<evidence type="ECO:0008006" key="3">
    <source>
        <dbReference type="Google" id="ProtNLM"/>
    </source>
</evidence>
<evidence type="ECO:0000313" key="1">
    <source>
        <dbReference type="EMBL" id="ARK30809.1"/>
    </source>
</evidence>
<reference evidence="1 2" key="1">
    <citation type="submission" date="2017-04" db="EMBL/GenBank/DDBJ databases">
        <title>Bacillus krulwichiae AM31D Genome sequencing and assembly.</title>
        <authorList>
            <person name="Krulwich T.A."/>
            <person name="Anastor L."/>
            <person name="Ehrlich R."/>
            <person name="Ehrlich G.D."/>
            <person name="Janto B."/>
        </authorList>
    </citation>
    <scope>NUCLEOTIDE SEQUENCE [LARGE SCALE GENOMIC DNA]</scope>
    <source>
        <strain evidence="1 2">AM31D</strain>
    </source>
</reference>
<dbReference type="Pfam" id="PF10842">
    <property type="entry name" value="DUF2642"/>
    <property type="match status" value="1"/>
</dbReference>
<dbReference type="AlphaFoldDB" id="A0A1X9MBH8"/>
<gene>
    <name evidence="1" type="ORF">BkAM31D_13715</name>
</gene>
<dbReference type="InterPro" id="IPR020139">
    <property type="entry name" value="DUF2642"/>
</dbReference>
<dbReference type="RefSeq" id="WP_066149705.1">
    <property type="nucleotide sequence ID" value="NZ_CP020814.1"/>
</dbReference>
<name>A0A1X9MBH8_9BACI</name>
<protein>
    <recommendedName>
        <fullName evidence="3">DUF2642 domain-containing protein</fullName>
    </recommendedName>
</protein>
<dbReference type="Proteomes" id="UP000193006">
    <property type="component" value="Chromosome"/>
</dbReference>
<evidence type="ECO:0000313" key="2">
    <source>
        <dbReference type="Proteomes" id="UP000193006"/>
    </source>
</evidence>
<keyword evidence="2" id="KW-1185">Reference proteome</keyword>
<dbReference type="KEGG" id="bkw:BkAM31D_13715"/>